<comment type="caution">
    <text evidence="1">The sequence shown here is derived from an EMBL/GenBank/DDBJ whole genome shotgun (WGS) entry which is preliminary data.</text>
</comment>
<evidence type="ECO:0000313" key="1">
    <source>
        <dbReference type="EMBL" id="GAW65259.1"/>
    </source>
</evidence>
<organism evidence="1 2">
    <name type="scientific">Geoanaerobacter pelophilus</name>
    <dbReference type="NCBI Taxonomy" id="60036"/>
    <lineage>
        <taxon>Bacteria</taxon>
        <taxon>Pseudomonadati</taxon>
        <taxon>Thermodesulfobacteriota</taxon>
        <taxon>Desulfuromonadia</taxon>
        <taxon>Geobacterales</taxon>
        <taxon>Geobacteraceae</taxon>
        <taxon>Geoanaerobacter</taxon>
    </lineage>
</organism>
<dbReference type="InterPro" id="IPR003795">
    <property type="entry name" value="DUF192"/>
</dbReference>
<reference evidence="1 2" key="1">
    <citation type="submission" date="2017-04" db="EMBL/GenBank/DDBJ databases">
        <authorList>
            <consortium name="Geobacter pelophilus Genome Sequencing"/>
            <person name="Aoyagi T."/>
            <person name="Koike H."/>
            <person name="Hori T."/>
        </authorList>
    </citation>
    <scope>NUCLEOTIDE SEQUENCE [LARGE SCALE GENOMIC DNA]</scope>
    <source>
        <strain evidence="1 2">Drf2</strain>
    </source>
</reference>
<dbReference type="EMBL" id="BDQG01000001">
    <property type="protein sequence ID" value="GAW65259.1"/>
    <property type="molecule type" value="Genomic_DNA"/>
</dbReference>
<sequence>MRAINKNTGRTLACRVVTAETWLSRSRGLLGRDALPEGEALLIRPCRGVHTFFMRFPIDVVFLDLSQRVVATVSHLQSGRMTRIFFKAGSALELPAGTIALSRTSCGDEVVLG</sequence>
<name>A0ABQ0MDR6_9BACT</name>
<dbReference type="Pfam" id="PF02643">
    <property type="entry name" value="DUF192"/>
    <property type="match status" value="1"/>
</dbReference>
<evidence type="ECO:0000313" key="2">
    <source>
        <dbReference type="Proteomes" id="UP000194153"/>
    </source>
</evidence>
<keyword evidence="2" id="KW-1185">Reference proteome</keyword>
<protein>
    <submittedName>
        <fullName evidence="1">Secreted protein</fullName>
    </submittedName>
</protein>
<reference evidence="2" key="2">
    <citation type="submission" date="2017-05" db="EMBL/GenBank/DDBJ databases">
        <title>Draft genome sequence of Geobacter pelophilus, a iron(III)-reducing bacteria.</title>
        <authorList>
            <person name="Aoyagi T."/>
            <person name="Koike H."/>
            <person name="Morita T."/>
            <person name="Sato Y."/>
            <person name="Habe H."/>
            <person name="Hori T."/>
        </authorList>
    </citation>
    <scope>NUCLEOTIDE SEQUENCE [LARGE SCALE GENOMIC DNA]</scope>
    <source>
        <strain evidence="2">Drf2</strain>
    </source>
</reference>
<dbReference type="RefSeq" id="WP_085811686.1">
    <property type="nucleotide sequence ID" value="NZ_BDQG01000001.1"/>
</dbReference>
<dbReference type="Gene3D" id="2.60.120.1140">
    <property type="entry name" value="Protein of unknown function DUF192"/>
    <property type="match status" value="1"/>
</dbReference>
<dbReference type="InterPro" id="IPR038695">
    <property type="entry name" value="Saro_0823-like_sf"/>
</dbReference>
<dbReference type="Proteomes" id="UP000194153">
    <property type="component" value="Unassembled WGS sequence"/>
</dbReference>
<gene>
    <name evidence="1" type="ORF">GPEL0_01r0050</name>
</gene>
<proteinExistence type="predicted"/>
<accession>A0ABQ0MDR6</accession>